<gene>
    <name evidence="1" type="ORF">U732_388</name>
</gene>
<organism evidence="1 2">
    <name type="scientific">Clostridium argentinense CDC 2741</name>
    <dbReference type="NCBI Taxonomy" id="1418104"/>
    <lineage>
        <taxon>Bacteria</taxon>
        <taxon>Bacillati</taxon>
        <taxon>Bacillota</taxon>
        <taxon>Clostridia</taxon>
        <taxon>Eubacteriales</taxon>
        <taxon>Clostridiaceae</taxon>
        <taxon>Clostridium</taxon>
    </lineage>
</organism>
<keyword evidence="2" id="KW-1185">Reference proteome</keyword>
<accession>A0A0C1U0T4</accession>
<dbReference type="EMBL" id="AYSO01000020">
    <property type="protein sequence ID" value="KIE45123.1"/>
    <property type="molecule type" value="Genomic_DNA"/>
</dbReference>
<dbReference type="Proteomes" id="UP000031366">
    <property type="component" value="Unassembled WGS sequence"/>
</dbReference>
<evidence type="ECO:0000313" key="1">
    <source>
        <dbReference type="EMBL" id="KIE45123.1"/>
    </source>
</evidence>
<reference evidence="1 2" key="1">
    <citation type="journal article" date="2015" name="Infect. Genet. Evol.">
        <title>Genomic sequences of six botulinum neurotoxin-producing strains representing three clostridial species illustrate the mobility and diversity of botulinum neurotoxin genes.</title>
        <authorList>
            <person name="Smith T.J."/>
            <person name="Hill K.K."/>
            <person name="Xie G."/>
            <person name="Foley B.T."/>
            <person name="Williamson C.H."/>
            <person name="Foster J.T."/>
            <person name="Johnson S.L."/>
            <person name="Chertkov O."/>
            <person name="Teshima H."/>
            <person name="Gibbons H.S."/>
            <person name="Johnsky L.A."/>
            <person name="Karavis M.A."/>
            <person name="Smith L.A."/>
        </authorList>
    </citation>
    <scope>NUCLEOTIDE SEQUENCE [LARGE SCALE GENOMIC DNA]</scope>
    <source>
        <strain evidence="1 2">CDC 2741</strain>
    </source>
</reference>
<proteinExistence type="predicted"/>
<evidence type="ECO:0000313" key="2">
    <source>
        <dbReference type="Proteomes" id="UP000031366"/>
    </source>
</evidence>
<name>A0A0C1U0T4_9CLOT</name>
<comment type="caution">
    <text evidence="1">The sequence shown here is derived from an EMBL/GenBank/DDBJ whole genome shotgun (WGS) entry which is preliminary data.</text>
</comment>
<dbReference type="AlphaFoldDB" id="A0A0C1U0T4"/>
<sequence>MMIRKSKEHEPVTRYKYIYENHLVKQSNQLLGMDTKYAY</sequence>
<protein>
    <submittedName>
        <fullName evidence="1">Uncharacterized protein</fullName>
    </submittedName>
</protein>